<feature type="domain" description="DUF4143" evidence="2">
    <location>
        <begin position="220"/>
        <end position="378"/>
    </location>
</feature>
<reference evidence="3 4" key="1">
    <citation type="submission" date="2019-08" db="EMBL/GenBank/DDBJ databases">
        <title>In-depth cultivation of the pig gut microbiome towards novel bacterial diversity and tailored functional studies.</title>
        <authorList>
            <person name="Wylensek D."/>
            <person name="Hitch T.C.A."/>
            <person name="Clavel T."/>
        </authorList>
    </citation>
    <scope>NUCLEOTIDE SEQUENCE [LARGE SCALE GENOMIC DNA]</scope>
    <source>
        <strain evidence="3 4">LKV-178-WT-2A</strain>
    </source>
</reference>
<evidence type="ECO:0000259" key="2">
    <source>
        <dbReference type="Pfam" id="PF13635"/>
    </source>
</evidence>
<evidence type="ECO:0000313" key="4">
    <source>
        <dbReference type="Proteomes" id="UP000438914"/>
    </source>
</evidence>
<dbReference type="EMBL" id="VUNG01000032">
    <property type="protein sequence ID" value="MST85259.1"/>
    <property type="molecule type" value="Genomic_DNA"/>
</dbReference>
<dbReference type="Proteomes" id="UP000438914">
    <property type="component" value="Unassembled WGS sequence"/>
</dbReference>
<accession>A0A7K0KHB4</accession>
<evidence type="ECO:0000259" key="1">
    <source>
        <dbReference type="Pfam" id="PF13173"/>
    </source>
</evidence>
<dbReference type="Pfam" id="PF13635">
    <property type="entry name" value="DUF4143"/>
    <property type="match status" value="1"/>
</dbReference>
<name>A0A7K0KHB4_9BACT</name>
<gene>
    <name evidence="3" type="ORF">FYJ73_11385</name>
</gene>
<dbReference type="InterPro" id="IPR027417">
    <property type="entry name" value="P-loop_NTPase"/>
</dbReference>
<proteinExistence type="predicted"/>
<dbReference type="PANTHER" id="PTHR33295">
    <property type="entry name" value="ATPASE"/>
    <property type="match status" value="1"/>
</dbReference>
<keyword evidence="3" id="KW-0547">Nucleotide-binding</keyword>
<keyword evidence="3" id="KW-0067">ATP-binding</keyword>
<keyword evidence="4" id="KW-1185">Reference proteome</keyword>
<comment type="caution">
    <text evidence="3">The sequence shown here is derived from an EMBL/GenBank/DDBJ whole genome shotgun (WGS) entry which is preliminary data.</text>
</comment>
<dbReference type="Pfam" id="PF13173">
    <property type="entry name" value="AAA_14"/>
    <property type="match status" value="1"/>
</dbReference>
<feature type="domain" description="AAA" evidence="1">
    <location>
        <begin position="19"/>
        <end position="174"/>
    </location>
</feature>
<dbReference type="AlphaFoldDB" id="A0A7K0KHB4"/>
<evidence type="ECO:0000313" key="3">
    <source>
        <dbReference type="EMBL" id="MST85259.1"/>
    </source>
</evidence>
<dbReference type="PANTHER" id="PTHR33295:SF18">
    <property type="entry name" value="AAA+ ATPASE DOMAIN-CONTAINING PROTEIN"/>
    <property type="match status" value="1"/>
</dbReference>
<dbReference type="InterPro" id="IPR025420">
    <property type="entry name" value="DUF4143"/>
</dbReference>
<sequence>MVINRSHYIDLLMHKRWNGKVKIITGIRRCGKSFLLNTLYKQALIDEGVPKDSFVEIALDRKSDLKFRNPNVLYDYIKELTKDPNKKYYVMIDEIQLSLKVKNKELDESMVAEEDRDLLYTTFYDVLNDLMACRNLDVYVTGSNSKMLSKDIVTNFRDRGSEIRVAPLSFDEFLSYSKLDKADALEQYLTYGGMPLAVLETDEKEKQKYLQDLFTNVYMKDIVERYHLKNDAVMNALIDALCSSVGSLTNPHKLANTAATLLDKNTSDHTIKSYLDYLEDSFLFSAAKRYDVKGRKYFDSLQKYYAVDLGLRNARLNFRQQERSHLMENMLYNELIHRGYRVDVGVVEVQRMNNGIRNKGQYDIDFVVNLGNEKVYIQSALNVSSPEKKAQETFSLHNTGDFFRKIVVLDGNQKLWTDEDGVIYVGVIPFLLNDYIAYIEGSNL</sequence>
<dbReference type="InterPro" id="IPR041682">
    <property type="entry name" value="AAA_14"/>
</dbReference>
<dbReference type="RefSeq" id="WP_154534845.1">
    <property type="nucleotide sequence ID" value="NZ_VUNG01000032.1"/>
</dbReference>
<protein>
    <submittedName>
        <fullName evidence="3">ATP-binding protein</fullName>
    </submittedName>
</protein>
<dbReference type="SUPFAM" id="SSF52540">
    <property type="entry name" value="P-loop containing nucleoside triphosphate hydrolases"/>
    <property type="match status" value="1"/>
</dbReference>
<dbReference type="GO" id="GO:0005524">
    <property type="term" value="F:ATP binding"/>
    <property type="evidence" value="ECO:0007669"/>
    <property type="project" value="UniProtKB-KW"/>
</dbReference>
<organism evidence="3 4">
    <name type="scientific">Hallella mizrahii</name>
    <dbReference type="NCBI Taxonomy" id="2606637"/>
    <lineage>
        <taxon>Bacteria</taxon>
        <taxon>Pseudomonadati</taxon>
        <taxon>Bacteroidota</taxon>
        <taxon>Bacteroidia</taxon>
        <taxon>Bacteroidales</taxon>
        <taxon>Prevotellaceae</taxon>
        <taxon>Hallella</taxon>
    </lineage>
</organism>